<comment type="caution">
    <text evidence="3">The sequence shown here is derived from an EMBL/GenBank/DDBJ whole genome shotgun (WGS) entry which is preliminary data.</text>
</comment>
<protein>
    <submittedName>
        <fullName evidence="3">DUF3325 domain-containing protein</fullName>
    </submittedName>
</protein>
<dbReference type="InterPro" id="IPR021762">
    <property type="entry name" value="DUF3325"/>
</dbReference>
<dbReference type="Proteomes" id="UP000326364">
    <property type="component" value="Unassembled WGS sequence"/>
</dbReference>
<dbReference type="Proteomes" id="UP000325933">
    <property type="component" value="Unassembled WGS sequence"/>
</dbReference>
<keyword evidence="1" id="KW-0472">Membrane</keyword>
<keyword evidence="1" id="KW-0812">Transmembrane</keyword>
<evidence type="ECO:0000313" key="5">
    <source>
        <dbReference type="Proteomes" id="UP000326364"/>
    </source>
</evidence>
<name>A0A5J5I8A3_9SPHN</name>
<dbReference type="RefSeq" id="WP_150424534.1">
    <property type="nucleotide sequence ID" value="NZ_VYQA01000002.1"/>
</dbReference>
<sequence>MTHIIAIALCIAGFACLCAAMVRHQPDFVGRKLDAGTSRLLRHAGFALLLAALAVDMIGLGAGYGAVAWCAHLTLGAGLVLFRLNRTIARQPVKAKPARKG</sequence>
<evidence type="ECO:0000313" key="2">
    <source>
        <dbReference type="EMBL" id="KAA9020676.1"/>
    </source>
</evidence>
<evidence type="ECO:0000313" key="4">
    <source>
        <dbReference type="Proteomes" id="UP000325933"/>
    </source>
</evidence>
<evidence type="ECO:0000256" key="1">
    <source>
        <dbReference type="SAM" id="Phobius"/>
    </source>
</evidence>
<feature type="transmembrane region" description="Helical" evidence="1">
    <location>
        <begin position="66"/>
        <end position="84"/>
    </location>
</feature>
<dbReference type="EMBL" id="VYQB01000002">
    <property type="protein sequence ID" value="KAA9020676.1"/>
    <property type="molecule type" value="Genomic_DNA"/>
</dbReference>
<dbReference type="AlphaFoldDB" id="A0A5J5I8A3"/>
<feature type="transmembrane region" description="Helical" evidence="1">
    <location>
        <begin position="43"/>
        <end position="60"/>
    </location>
</feature>
<proteinExistence type="predicted"/>
<evidence type="ECO:0000313" key="3">
    <source>
        <dbReference type="EMBL" id="KAA9033002.1"/>
    </source>
</evidence>
<keyword evidence="1" id="KW-1133">Transmembrane helix</keyword>
<dbReference type="Pfam" id="PF11804">
    <property type="entry name" value="DUF3325"/>
    <property type="match status" value="1"/>
</dbReference>
<dbReference type="EMBL" id="VYQA01000002">
    <property type="protein sequence ID" value="KAA9033002.1"/>
    <property type="molecule type" value="Genomic_DNA"/>
</dbReference>
<reference evidence="4 5" key="1">
    <citation type="submission" date="2019-09" db="EMBL/GenBank/DDBJ databases">
        <authorList>
            <person name="Feng G."/>
        </authorList>
    </citation>
    <scope>NUCLEOTIDE SEQUENCE [LARGE SCALE GENOMIC DNA]</scope>
    <source>
        <strain evidence="3 4">KACC 19283</strain>
        <strain evidence="2 5">KACC 19284</strain>
    </source>
</reference>
<organism evidence="3 4">
    <name type="scientific">Sphingobium limneticum</name>
    <dbReference type="NCBI Taxonomy" id="1007511"/>
    <lineage>
        <taxon>Bacteria</taxon>
        <taxon>Pseudomonadati</taxon>
        <taxon>Pseudomonadota</taxon>
        <taxon>Alphaproteobacteria</taxon>
        <taxon>Sphingomonadales</taxon>
        <taxon>Sphingomonadaceae</taxon>
        <taxon>Sphingobium</taxon>
    </lineage>
</organism>
<keyword evidence="5" id="KW-1185">Reference proteome</keyword>
<gene>
    <name evidence="3" type="ORF">F4U95_03135</name>
    <name evidence="2" type="ORF">F4U96_03135</name>
</gene>
<accession>A0A5J5I8A3</accession>
<feature type="transmembrane region" description="Helical" evidence="1">
    <location>
        <begin position="6"/>
        <end position="22"/>
    </location>
</feature>